<dbReference type="PROSITE" id="PS51750">
    <property type="entry name" value="BRO_N"/>
    <property type="match status" value="1"/>
</dbReference>
<proteinExistence type="predicted"/>
<geneLocation type="plasmid" evidence="2">
    <name>pKPN-IT-14159</name>
</geneLocation>
<reference evidence="2" key="1">
    <citation type="submission" date="2020-01" db="EMBL/GenBank/DDBJ databases">
        <title>Ceftazidime-avibactam resistance associated with novel OmpK36 alteration and increased blaKPC-3 gene copy number mediated by pKpQIL plasmid derivatives in ST258 Klebsiella pneumoniae from a kidney transplant recipient.</title>
        <authorList>
            <person name="Coppi M."/>
            <person name="Di Pilato V."/>
            <person name="Monaco F."/>
            <person name="Giani T."/>
            <person name="Conaldi P.G."/>
            <person name="Rossolini G.M."/>
        </authorList>
    </citation>
    <scope>NUCLEOTIDE SEQUENCE</scope>
    <source>
        <strain evidence="2">KP-14159</strain>
        <plasmid evidence="2">pKPN-IT-14159</plasmid>
    </source>
</reference>
<dbReference type="Pfam" id="PF02498">
    <property type="entry name" value="Bro-N"/>
    <property type="match status" value="1"/>
</dbReference>
<dbReference type="AlphaFoldDB" id="A0A6B9T2E4"/>
<evidence type="ECO:0000259" key="1">
    <source>
        <dbReference type="PROSITE" id="PS51750"/>
    </source>
</evidence>
<protein>
    <recommendedName>
        <fullName evidence="1">Bro-N domain-containing protein</fullName>
    </recommendedName>
</protein>
<feature type="domain" description="Bro-N" evidence="1">
    <location>
        <begin position="43"/>
        <end position="153"/>
    </location>
</feature>
<dbReference type="EMBL" id="MN922301">
    <property type="protein sequence ID" value="QHJ91241.1"/>
    <property type="molecule type" value="Genomic_DNA"/>
</dbReference>
<dbReference type="SMART" id="SM01040">
    <property type="entry name" value="Bro-N"/>
    <property type="match status" value="1"/>
</dbReference>
<accession>A0A6B9T2E4</accession>
<dbReference type="PANTHER" id="PTHR36180">
    <property type="entry name" value="DNA-BINDING PROTEIN-RELATED-RELATED"/>
    <property type="match status" value="1"/>
</dbReference>
<sequence>MVGWAGVRKDAGIRLGRYANSVQFTTSNWRCGGDNSTKRGITMNTKPSIFNFESDSAIRAIMIDGNPWFFASDVCRAIGIANHRDAVRKLDDDEKGVGSTDTLGGEQESVIISESGLYTLILRCRDAVTPGTIPYRFRKWVTSEVLPQIRKTGRYVREELSQADKARMLAQEMTSSMLPAIMDALQVEQKHYTFPLNRRYQDHIHSPDGLRELAKSSMVMKLLRELDADGHDVSGAAAEVTAMLSYIVGIGTVLRDIETHAQYVMAKAKGY</sequence>
<organism evidence="2">
    <name type="scientific">Klebsiella pneumoniae</name>
    <dbReference type="NCBI Taxonomy" id="573"/>
    <lineage>
        <taxon>Bacteria</taxon>
        <taxon>Pseudomonadati</taxon>
        <taxon>Pseudomonadota</taxon>
        <taxon>Gammaproteobacteria</taxon>
        <taxon>Enterobacterales</taxon>
        <taxon>Enterobacteriaceae</taxon>
        <taxon>Klebsiella/Raoultella group</taxon>
        <taxon>Klebsiella</taxon>
        <taxon>Klebsiella pneumoniae complex</taxon>
    </lineage>
</organism>
<evidence type="ECO:0000313" key="2">
    <source>
        <dbReference type="EMBL" id="QHJ91241.1"/>
    </source>
</evidence>
<dbReference type="InterPro" id="IPR003497">
    <property type="entry name" value="BRO_N_domain"/>
</dbReference>
<keyword evidence="2" id="KW-0614">Plasmid</keyword>
<dbReference type="PANTHER" id="PTHR36180:SF2">
    <property type="entry name" value="BRO FAMILY PROTEIN"/>
    <property type="match status" value="1"/>
</dbReference>
<name>A0A6B9T2E4_KLEPN</name>
<gene>
    <name evidence="2" type="ORF">BIABKPJE_00257</name>
</gene>